<dbReference type="AlphaFoldDB" id="A0A5C2SAL3"/>
<gene>
    <name evidence="2" type="ORF">L227DRAFT_600694</name>
</gene>
<protein>
    <recommendedName>
        <fullName evidence="4">F-box domain-containing protein</fullName>
    </recommendedName>
</protein>
<name>A0A5C2SAL3_9APHY</name>
<dbReference type="InterPro" id="IPR032675">
    <property type="entry name" value="LRR_dom_sf"/>
</dbReference>
<dbReference type="EMBL" id="ML122264">
    <property type="protein sequence ID" value="RPD60865.1"/>
    <property type="molecule type" value="Genomic_DNA"/>
</dbReference>
<accession>A0A5C2SAL3</accession>
<reference evidence="2" key="1">
    <citation type="journal article" date="2018" name="Genome Biol. Evol.">
        <title>Genomics and development of Lentinus tigrinus, a white-rot wood-decaying mushroom with dimorphic fruiting bodies.</title>
        <authorList>
            <person name="Wu B."/>
            <person name="Xu Z."/>
            <person name="Knudson A."/>
            <person name="Carlson A."/>
            <person name="Chen N."/>
            <person name="Kovaka S."/>
            <person name="LaButti K."/>
            <person name="Lipzen A."/>
            <person name="Pennachio C."/>
            <person name="Riley R."/>
            <person name="Schakwitz W."/>
            <person name="Umezawa K."/>
            <person name="Ohm R.A."/>
            <person name="Grigoriev I.V."/>
            <person name="Nagy L.G."/>
            <person name="Gibbons J."/>
            <person name="Hibbett D."/>
        </authorList>
    </citation>
    <scope>NUCLEOTIDE SEQUENCE [LARGE SCALE GENOMIC DNA]</scope>
    <source>
        <strain evidence="2">ALCF2SS1-6</strain>
    </source>
</reference>
<proteinExistence type="predicted"/>
<evidence type="ECO:0000256" key="1">
    <source>
        <dbReference type="SAM" id="MobiDB-lite"/>
    </source>
</evidence>
<evidence type="ECO:0000313" key="3">
    <source>
        <dbReference type="Proteomes" id="UP000313359"/>
    </source>
</evidence>
<evidence type="ECO:0008006" key="4">
    <source>
        <dbReference type="Google" id="ProtNLM"/>
    </source>
</evidence>
<organism evidence="2 3">
    <name type="scientific">Lentinus tigrinus ALCF2SS1-6</name>
    <dbReference type="NCBI Taxonomy" id="1328759"/>
    <lineage>
        <taxon>Eukaryota</taxon>
        <taxon>Fungi</taxon>
        <taxon>Dikarya</taxon>
        <taxon>Basidiomycota</taxon>
        <taxon>Agaricomycotina</taxon>
        <taxon>Agaricomycetes</taxon>
        <taxon>Polyporales</taxon>
        <taxon>Polyporaceae</taxon>
        <taxon>Lentinus</taxon>
    </lineage>
</organism>
<dbReference type="Proteomes" id="UP000313359">
    <property type="component" value="Unassembled WGS sequence"/>
</dbReference>
<evidence type="ECO:0000313" key="2">
    <source>
        <dbReference type="EMBL" id="RPD60865.1"/>
    </source>
</evidence>
<dbReference type="SUPFAM" id="SSF52047">
    <property type="entry name" value="RNI-like"/>
    <property type="match status" value="1"/>
</dbReference>
<feature type="region of interest" description="Disordered" evidence="1">
    <location>
        <begin position="169"/>
        <end position="190"/>
    </location>
</feature>
<sequence length="473" mass="53882">MDQALQPPMFDIILNMMSLMPSSMSDEFTSLMQTCRLLYREGGKQFLQSQECVFLSADMLPSFCQYMLADNGSRQPFLKDTLCFDGTYDEVDKRTAETLVHIVSRLTNLRRLEMDPAESCLFAFPGLGGAIASLTSLEEIELRLRDQSIHVEQMLLRMQSQLTSADIVFDGPPSRRSRPPSPVVSANPPDYATDRDPILLLVNSRGSLEELVVTRWTITREPYDVIYPNLTHLYITNEYPSNVFYPFIYAFPNLEELQVKYWRLGGVSPSEEAPEVQEFRNLNRSAQFERGSWKMLGSVSGTVLEIYSGLICPVGTMNIEPSNHYYVTEEIALLSSVLEDTEPKCLFIAFTDLEHAKDYLVQLQALPGGRHICSMEVSISVTQAQCTRLTKYYIHELLESIPTSVTELELRFFLDCYCHSEDERPCSMRKDSLFVTTHLDQDTIDAAWKHHGTGLKRFKMGISGRHPECLYSL</sequence>
<dbReference type="Gene3D" id="3.80.10.10">
    <property type="entry name" value="Ribonuclease Inhibitor"/>
    <property type="match status" value="1"/>
</dbReference>
<keyword evidence="3" id="KW-1185">Reference proteome</keyword>